<proteinExistence type="inferred from homology"/>
<feature type="region of interest" description="Disordered" evidence="3">
    <location>
        <begin position="361"/>
        <end position="390"/>
    </location>
</feature>
<dbReference type="InterPro" id="IPR002347">
    <property type="entry name" value="SDR_fam"/>
</dbReference>
<dbReference type="InterPro" id="IPR036291">
    <property type="entry name" value="NAD(P)-bd_dom_sf"/>
</dbReference>
<evidence type="ECO:0000256" key="1">
    <source>
        <dbReference type="ARBA" id="ARBA00006484"/>
    </source>
</evidence>
<evidence type="ECO:0000313" key="5">
    <source>
        <dbReference type="EMBL" id="MBT0773413.1"/>
    </source>
</evidence>
<dbReference type="NCBIfam" id="NF005495">
    <property type="entry name" value="PRK07109.1"/>
    <property type="match status" value="1"/>
</dbReference>
<evidence type="ECO:0000256" key="3">
    <source>
        <dbReference type="SAM" id="MobiDB-lite"/>
    </source>
</evidence>
<dbReference type="PANTHER" id="PTHR44196:SF1">
    <property type="entry name" value="DEHYDROGENASE_REDUCTASE SDR FAMILY MEMBER 7B"/>
    <property type="match status" value="1"/>
</dbReference>
<dbReference type="SUPFAM" id="SSF51735">
    <property type="entry name" value="NAD(P)-binding Rossmann-fold domains"/>
    <property type="match status" value="1"/>
</dbReference>
<dbReference type="Gene3D" id="3.40.50.720">
    <property type="entry name" value="NAD(P)-binding Rossmann-like Domain"/>
    <property type="match status" value="1"/>
</dbReference>
<name>A0ABS5TRJ4_9ACTN</name>
<sequence length="390" mass="40255">MASVSSDQSADQAAGNPPVVVITGASAGIGRATAVAFAGRGAKVALLARGEVGLEGAAREVREAGGEALVIPVDVADAEAVQRAAERAETELGPVDVWVNSAFTSVFAPFSEVSAEEFRRVTEVTYLGTVYATQAALKLMRPRDRGAIVQVGSALAYRGIPLQSAYCGAKHAVQGFHESLRIELMNEGSGIRTTMVQMPAVNTPQFSWVLSRLPKQAQPVPPIYQPEVAAQAVLYAADHPGRREYWVGTGAAKTILGNALVPAVLDKYLSRTGFSSQQTPDPRPADQPQNLWEPADGPGGRDFGSHGLFDDQARTSSKQQWVAHRVGALTSAVGPAVASAGAGLIVLTDKAKPVVGALKSRIGSSAPGSASSSGSASSPGSASSSDSAQS</sequence>
<dbReference type="Pfam" id="PF00106">
    <property type="entry name" value="adh_short"/>
    <property type="match status" value="1"/>
</dbReference>
<evidence type="ECO:0000256" key="2">
    <source>
        <dbReference type="ARBA" id="ARBA00023002"/>
    </source>
</evidence>
<feature type="domain" description="Ketoreductase" evidence="4">
    <location>
        <begin position="18"/>
        <end position="194"/>
    </location>
</feature>
<dbReference type="SMART" id="SM00822">
    <property type="entry name" value="PKS_KR"/>
    <property type="match status" value="1"/>
</dbReference>
<dbReference type="PANTHER" id="PTHR44196">
    <property type="entry name" value="DEHYDROGENASE/REDUCTASE SDR FAMILY MEMBER 7B"/>
    <property type="match status" value="1"/>
</dbReference>
<dbReference type="EMBL" id="JAHBAY010000017">
    <property type="protein sequence ID" value="MBT0773413.1"/>
    <property type="molecule type" value="Genomic_DNA"/>
</dbReference>
<feature type="region of interest" description="Disordered" evidence="3">
    <location>
        <begin position="273"/>
        <end position="316"/>
    </location>
</feature>
<dbReference type="InterPro" id="IPR020904">
    <property type="entry name" value="Sc_DH/Rdtase_CS"/>
</dbReference>
<evidence type="ECO:0000313" key="6">
    <source>
        <dbReference type="Proteomes" id="UP001197247"/>
    </source>
</evidence>
<dbReference type="InterPro" id="IPR057326">
    <property type="entry name" value="KR_dom"/>
</dbReference>
<keyword evidence="2" id="KW-0560">Oxidoreductase</keyword>
<dbReference type="Proteomes" id="UP001197247">
    <property type="component" value="Unassembled WGS sequence"/>
</dbReference>
<gene>
    <name evidence="5" type="ORF">KIH74_30990</name>
</gene>
<dbReference type="PROSITE" id="PS00061">
    <property type="entry name" value="ADH_SHORT"/>
    <property type="match status" value="1"/>
</dbReference>
<reference evidence="5 6" key="1">
    <citation type="submission" date="2021-05" db="EMBL/GenBank/DDBJ databases">
        <title>Kineosporia and Streptomyces sp. nov. two new marine actinobacteria isolated from Coral.</title>
        <authorList>
            <person name="Buangrab K."/>
            <person name="Sutthacheep M."/>
            <person name="Yeemin T."/>
            <person name="Harunari E."/>
            <person name="Igarashi Y."/>
            <person name="Kanchanasin P."/>
            <person name="Tanasupawat S."/>
            <person name="Phongsopitanun W."/>
        </authorList>
    </citation>
    <scope>NUCLEOTIDE SEQUENCE [LARGE SCALE GENOMIC DNA]</scope>
    <source>
        <strain evidence="5 6">J2-2</strain>
    </source>
</reference>
<feature type="compositionally biased region" description="Low complexity" evidence="3">
    <location>
        <begin position="363"/>
        <end position="390"/>
    </location>
</feature>
<evidence type="ECO:0000259" key="4">
    <source>
        <dbReference type="SMART" id="SM00822"/>
    </source>
</evidence>
<comment type="caution">
    <text evidence="5">The sequence shown here is derived from an EMBL/GenBank/DDBJ whole genome shotgun (WGS) entry which is preliminary data.</text>
</comment>
<accession>A0ABS5TRJ4</accession>
<comment type="similarity">
    <text evidence="1">Belongs to the short-chain dehydrogenases/reductases (SDR) family.</text>
</comment>
<protein>
    <submittedName>
        <fullName evidence="5">SDR family oxidoreductase</fullName>
    </submittedName>
</protein>
<organism evidence="5 6">
    <name type="scientific">Kineosporia corallincola</name>
    <dbReference type="NCBI Taxonomy" id="2835133"/>
    <lineage>
        <taxon>Bacteria</taxon>
        <taxon>Bacillati</taxon>
        <taxon>Actinomycetota</taxon>
        <taxon>Actinomycetes</taxon>
        <taxon>Kineosporiales</taxon>
        <taxon>Kineosporiaceae</taxon>
        <taxon>Kineosporia</taxon>
    </lineage>
</organism>
<dbReference type="PRINTS" id="PR00081">
    <property type="entry name" value="GDHRDH"/>
</dbReference>
<keyword evidence="6" id="KW-1185">Reference proteome</keyword>
<dbReference type="RefSeq" id="WP_214159955.1">
    <property type="nucleotide sequence ID" value="NZ_JAHBAY010000017.1"/>
</dbReference>